<gene>
    <name evidence="1" type="ORF">N8A98_06740</name>
</gene>
<reference evidence="1 2" key="1">
    <citation type="submission" date="2022-09" db="EMBL/GenBank/DDBJ databases">
        <title>Interaction between co-microsymbionts with complementary sets of symbiotic genes in legume-rhizobium systems.</title>
        <authorList>
            <person name="Safronova V."/>
            <person name="Sazanova A."/>
            <person name="Afonin A."/>
            <person name="Chirak E."/>
        </authorList>
    </citation>
    <scope>NUCLEOTIDE SEQUENCE [LARGE SCALE GENOMIC DNA]</scope>
    <source>
        <strain evidence="1 2">A18/4-1</strain>
    </source>
</reference>
<sequence>MTQRDIERYWGRDRLSLVDCAKRHAELNRYIAERDSGLRGGA</sequence>
<proteinExistence type="predicted"/>
<accession>A0ABY6CF68</accession>
<evidence type="ECO:0000313" key="2">
    <source>
        <dbReference type="Proteomes" id="UP001061862"/>
    </source>
</evidence>
<protein>
    <submittedName>
        <fullName evidence="1">Uncharacterized protein</fullName>
    </submittedName>
</protein>
<dbReference type="RefSeq" id="WP_262170155.1">
    <property type="nucleotide sequence ID" value="NZ_CP104965.1"/>
</dbReference>
<dbReference type="Proteomes" id="UP001061862">
    <property type="component" value="Chromosome"/>
</dbReference>
<dbReference type="EMBL" id="CP104965">
    <property type="protein sequence ID" value="UXN70878.1"/>
    <property type="molecule type" value="Genomic_DNA"/>
</dbReference>
<evidence type="ECO:0000313" key="1">
    <source>
        <dbReference type="EMBL" id="UXN70878.1"/>
    </source>
</evidence>
<organism evidence="1 2">
    <name type="scientific">Devosia neptuniae</name>
    <dbReference type="NCBI Taxonomy" id="191302"/>
    <lineage>
        <taxon>Bacteria</taxon>
        <taxon>Pseudomonadati</taxon>
        <taxon>Pseudomonadota</taxon>
        <taxon>Alphaproteobacteria</taxon>
        <taxon>Hyphomicrobiales</taxon>
        <taxon>Devosiaceae</taxon>
        <taxon>Devosia</taxon>
    </lineage>
</organism>
<name>A0ABY6CF68_9HYPH</name>
<keyword evidence="2" id="KW-1185">Reference proteome</keyword>